<dbReference type="Proteomes" id="UP000011087">
    <property type="component" value="Unassembled WGS sequence"/>
</dbReference>
<accession>L1JJV2</accession>
<reference evidence="3 5" key="1">
    <citation type="journal article" date="2012" name="Nature">
        <title>Algal genomes reveal evolutionary mosaicism and the fate of nucleomorphs.</title>
        <authorList>
            <consortium name="DOE Joint Genome Institute"/>
            <person name="Curtis B.A."/>
            <person name="Tanifuji G."/>
            <person name="Burki F."/>
            <person name="Gruber A."/>
            <person name="Irimia M."/>
            <person name="Maruyama S."/>
            <person name="Arias M.C."/>
            <person name="Ball S.G."/>
            <person name="Gile G.H."/>
            <person name="Hirakawa Y."/>
            <person name="Hopkins J.F."/>
            <person name="Kuo A."/>
            <person name="Rensing S.A."/>
            <person name="Schmutz J."/>
            <person name="Symeonidi A."/>
            <person name="Elias M."/>
            <person name="Eveleigh R.J."/>
            <person name="Herman E.K."/>
            <person name="Klute M.J."/>
            <person name="Nakayama T."/>
            <person name="Obornik M."/>
            <person name="Reyes-Prieto A."/>
            <person name="Armbrust E.V."/>
            <person name="Aves S.J."/>
            <person name="Beiko R.G."/>
            <person name="Coutinho P."/>
            <person name="Dacks J.B."/>
            <person name="Durnford D.G."/>
            <person name="Fast N.M."/>
            <person name="Green B.R."/>
            <person name="Grisdale C.J."/>
            <person name="Hempel F."/>
            <person name="Henrissat B."/>
            <person name="Hoppner M.P."/>
            <person name="Ishida K."/>
            <person name="Kim E."/>
            <person name="Koreny L."/>
            <person name="Kroth P.G."/>
            <person name="Liu Y."/>
            <person name="Malik S.B."/>
            <person name="Maier U.G."/>
            <person name="McRose D."/>
            <person name="Mock T."/>
            <person name="Neilson J.A."/>
            <person name="Onodera N.T."/>
            <person name="Poole A.M."/>
            <person name="Pritham E.J."/>
            <person name="Richards T.A."/>
            <person name="Rocap G."/>
            <person name="Roy S.W."/>
            <person name="Sarai C."/>
            <person name="Schaack S."/>
            <person name="Shirato S."/>
            <person name="Slamovits C.H."/>
            <person name="Spencer D.F."/>
            <person name="Suzuki S."/>
            <person name="Worden A.Z."/>
            <person name="Zauner S."/>
            <person name="Barry K."/>
            <person name="Bell C."/>
            <person name="Bharti A.K."/>
            <person name="Crow J.A."/>
            <person name="Grimwood J."/>
            <person name="Kramer R."/>
            <person name="Lindquist E."/>
            <person name="Lucas S."/>
            <person name="Salamov A."/>
            <person name="McFadden G.I."/>
            <person name="Lane C.E."/>
            <person name="Keeling P.J."/>
            <person name="Gray M.W."/>
            <person name="Grigoriev I.V."/>
            <person name="Archibald J.M."/>
        </authorList>
    </citation>
    <scope>NUCLEOTIDE SEQUENCE</scope>
    <source>
        <strain evidence="3 5">CCMP2712</strain>
    </source>
</reference>
<dbReference type="PaxDb" id="55529-EKX48783"/>
<sequence>MAATPMNPPSQNQFFGALAVAALVLVCTAVVMTERPVWMVGQEPPLGILRPFTAPAPSEPVYTAEQLREMATQGLSPSAAQKSIKLQSLAEHESDEKEAIEEAEEKASAAASQKEAKFAHGDDEYAEVENAPGPLYPPTHGGQDLDVLQFGDYPADYGSHTSARLQKQDTIVPVNMVQMSMYPVIGPAGMQDAAGMSDHETGTPGKPITANLLFGKTLRTNGLGDGVYVETVAGGLGANSEPPIDRMFDQLTSDKGEEDDGTLSTVLLWSAVLMVLIGGIVLIGYNLLPAGSFSRAWRGDDGLDPDNVEAGKWTRATYDPPVQGYQRTVRSERPLVLSEMQTLLAGWCCLSDSAGLQG</sequence>
<evidence type="ECO:0000313" key="3">
    <source>
        <dbReference type="EMBL" id="EKX48783.1"/>
    </source>
</evidence>
<keyword evidence="5" id="KW-1185">Reference proteome</keyword>
<keyword evidence="2" id="KW-0472">Membrane</keyword>
<gene>
    <name evidence="3" type="ORF">GUITHDRAFT_105410</name>
</gene>
<dbReference type="HOGENOM" id="CLU_895585_0_0_1"/>
<proteinExistence type="predicted"/>
<dbReference type="EMBL" id="JH992984">
    <property type="protein sequence ID" value="EKX48783.1"/>
    <property type="molecule type" value="Genomic_DNA"/>
</dbReference>
<feature type="compositionally biased region" description="Polar residues" evidence="1">
    <location>
        <begin position="73"/>
        <end position="86"/>
    </location>
</feature>
<evidence type="ECO:0000313" key="4">
    <source>
        <dbReference type="EnsemblProtists" id="EKX48783"/>
    </source>
</evidence>
<organism evidence="3">
    <name type="scientific">Guillardia theta (strain CCMP2712)</name>
    <name type="common">Cryptophyte</name>
    <dbReference type="NCBI Taxonomy" id="905079"/>
    <lineage>
        <taxon>Eukaryota</taxon>
        <taxon>Cryptophyceae</taxon>
        <taxon>Pyrenomonadales</taxon>
        <taxon>Geminigeraceae</taxon>
        <taxon>Guillardia</taxon>
    </lineage>
</organism>
<evidence type="ECO:0000256" key="2">
    <source>
        <dbReference type="SAM" id="Phobius"/>
    </source>
</evidence>
<evidence type="ECO:0000256" key="1">
    <source>
        <dbReference type="SAM" id="MobiDB-lite"/>
    </source>
</evidence>
<evidence type="ECO:0000313" key="5">
    <source>
        <dbReference type="Proteomes" id="UP000011087"/>
    </source>
</evidence>
<dbReference type="AlphaFoldDB" id="L1JJV2"/>
<dbReference type="RefSeq" id="XP_005835763.1">
    <property type="nucleotide sequence ID" value="XM_005835706.1"/>
</dbReference>
<reference evidence="5" key="2">
    <citation type="submission" date="2012-11" db="EMBL/GenBank/DDBJ databases">
        <authorList>
            <person name="Kuo A."/>
            <person name="Curtis B.A."/>
            <person name="Tanifuji G."/>
            <person name="Burki F."/>
            <person name="Gruber A."/>
            <person name="Irimia M."/>
            <person name="Maruyama S."/>
            <person name="Arias M.C."/>
            <person name="Ball S.G."/>
            <person name="Gile G.H."/>
            <person name="Hirakawa Y."/>
            <person name="Hopkins J.F."/>
            <person name="Rensing S.A."/>
            <person name="Schmutz J."/>
            <person name="Symeonidi A."/>
            <person name="Elias M."/>
            <person name="Eveleigh R.J."/>
            <person name="Herman E.K."/>
            <person name="Klute M.J."/>
            <person name="Nakayama T."/>
            <person name="Obornik M."/>
            <person name="Reyes-Prieto A."/>
            <person name="Armbrust E.V."/>
            <person name="Aves S.J."/>
            <person name="Beiko R.G."/>
            <person name="Coutinho P."/>
            <person name="Dacks J.B."/>
            <person name="Durnford D.G."/>
            <person name="Fast N.M."/>
            <person name="Green B.R."/>
            <person name="Grisdale C."/>
            <person name="Hempe F."/>
            <person name="Henrissat B."/>
            <person name="Hoppner M.P."/>
            <person name="Ishida K.-I."/>
            <person name="Kim E."/>
            <person name="Koreny L."/>
            <person name="Kroth P.G."/>
            <person name="Liu Y."/>
            <person name="Malik S.-B."/>
            <person name="Maier U.G."/>
            <person name="McRose D."/>
            <person name="Mock T."/>
            <person name="Neilson J.A."/>
            <person name="Onodera N.T."/>
            <person name="Poole A.M."/>
            <person name="Pritham E.J."/>
            <person name="Richards T.A."/>
            <person name="Rocap G."/>
            <person name="Roy S.W."/>
            <person name="Sarai C."/>
            <person name="Schaack S."/>
            <person name="Shirato S."/>
            <person name="Slamovits C.H."/>
            <person name="Spencer D.F."/>
            <person name="Suzuki S."/>
            <person name="Worden A.Z."/>
            <person name="Zauner S."/>
            <person name="Barry K."/>
            <person name="Bell C."/>
            <person name="Bharti A.K."/>
            <person name="Crow J.A."/>
            <person name="Grimwood J."/>
            <person name="Kramer R."/>
            <person name="Lindquist E."/>
            <person name="Lucas S."/>
            <person name="Salamov A."/>
            <person name="McFadden G.I."/>
            <person name="Lane C.E."/>
            <person name="Keeling P.J."/>
            <person name="Gray M.W."/>
            <person name="Grigoriev I.V."/>
            <person name="Archibald J.M."/>
        </authorList>
    </citation>
    <scope>NUCLEOTIDE SEQUENCE</scope>
    <source>
        <strain evidence="5">CCMP2712</strain>
    </source>
</reference>
<feature type="transmembrane region" description="Helical" evidence="2">
    <location>
        <begin position="266"/>
        <end position="288"/>
    </location>
</feature>
<keyword evidence="2" id="KW-0812">Transmembrane</keyword>
<reference evidence="4" key="3">
    <citation type="submission" date="2016-03" db="UniProtKB">
        <authorList>
            <consortium name="EnsemblProtists"/>
        </authorList>
    </citation>
    <scope>IDENTIFICATION</scope>
</reference>
<dbReference type="EnsemblProtists" id="EKX48783">
    <property type="protein sequence ID" value="EKX48783"/>
    <property type="gene ID" value="GUITHDRAFT_105410"/>
</dbReference>
<feature type="region of interest" description="Disordered" evidence="1">
    <location>
        <begin position="72"/>
        <end position="96"/>
    </location>
</feature>
<protein>
    <submittedName>
        <fullName evidence="3 4">Uncharacterized protein</fullName>
    </submittedName>
</protein>
<keyword evidence="2" id="KW-1133">Transmembrane helix</keyword>
<dbReference type="GeneID" id="17305459"/>
<name>L1JJV2_GUITC</name>
<dbReference type="KEGG" id="gtt:GUITHDRAFT_105410"/>